<organism evidence="2 3">
    <name type="scientific">Streptomyces montanus</name>
    <dbReference type="NCBI Taxonomy" id="2580423"/>
    <lineage>
        <taxon>Bacteria</taxon>
        <taxon>Bacillati</taxon>
        <taxon>Actinomycetota</taxon>
        <taxon>Actinomycetes</taxon>
        <taxon>Kitasatosporales</taxon>
        <taxon>Streptomycetaceae</taxon>
        <taxon>Streptomyces</taxon>
    </lineage>
</organism>
<dbReference type="AlphaFoldDB" id="A0A5R9FLX3"/>
<gene>
    <name evidence="2" type="ORF">FE633_17230</name>
</gene>
<sequence>MSVFGSCSIRPRGERPRVRPGHVSSDKAYSSRRNGYPVSLAIREGSRLQAPALSVSLGRCRGRGLNSCFSSDRYRNRPG</sequence>
<dbReference type="Proteomes" id="UP000305906">
    <property type="component" value="Unassembled WGS sequence"/>
</dbReference>
<accession>A0A5R9FLX3</accession>
<evidence type="ECO:0000256" key="1">
    <source>
        <dbReference type="SAM" id="MobiDB-lite"/>
    </source>
</evidence>
<feature type="region of interest" description="Disordered" evidence="1">
    <location>
        <begin position="1"/>
        <end position="34"/>
    </location>
</feature>
<protein>
    <submittedName>
        <fullName evidence="2">Uncharacterized protein</fullName>
    </submittedName>
</protein>
<comment type="caution">
    <text evidence="2">The sequence shown here is derived from an EMBL/GenBank/DDBJ whole genome shotgun (WGS) entry which is preliminary data.</text>
</comment>
<reference evidence="2 3" key="1">
    <citation type="submission" date="2019-05" db="EMBL/GenBank/DDBJ databases">
        <title>Streptomyces sp. NEAU-C151, a novel actinomycete isolated from soil.</title>
        <authorList>
            <person name="Han L."/>
            <person name="Jiang H."/>
        </authorList>
    </citation>
    <scope>NUCLEOTIDE SEQUENCE [LARGE SCALE GENOMIC DNA]</scope>
    <source>
        <strain evidence="2 3">NEAU-C151</strain>
    </source>
</reference>
<dbReference type="EMBL" id="VBZC01000017">
    <property type="protein sequence ID" value="TLS44892.1"/>
    <property type="molecule type" value="Genomic_DNA"/>
</dbReference>
<name>A0A5R9FLX3_9ACTN</name>
<evidence type="ECO:0000313" key="2">
    <source>
        <dbReference type="EMBL" id="TLS44892.1"/>
    </source>
</evidence>
<keyword evidence="3" id="KW-1185">Reference proteome</keyword>
<proteinExistence type="predicted"/>
<evidence type="ECO:0000313" key="3">
    <source>
        <dbReference type="Proteomes" id="UP000305906"/>
    </source>
</evidence>